<dbReference type="EMBL" id="BPLR01014733">
    <property type="protein sequence ID" value="GIY70908.1"/>
    <property type="molecule type" value="Genomic_DNA"/>
</dbReference>
<name>A0AAV4VN38_CAEEX</name>
<evidence type="ECO:0000313" key="2">
    <source>
        <dbReference type="Proteomes" id="UP001054945"/>
    </source>
</evidence>
<dbReference type="AlphaFoldDB" id="A0AAV4VN38"/>
<comment type="caution">
    <text evidence="1">The sequence shown here is derived from an EMBL/GenBank/DDBJ whole genome shotgun (WGS) entry which is preliminary data.</text>
</comment>
<accession>A0AAV4VN38</accession>
<gene>
    <name evidence="1" type="ORF">CEXT_683981</name>
</gene>
<dbReference type="Proteomes" id="UP001054945">
    <property type="component" value="Unassembled WGS sequence"/>
</dbReference>
<keyword evidence="2" id="KW-1185">Reference proteome</keyword>
<organism evidence="1 2">
    <name type="scientific">Caerostris extrusa</name>
    <name type="common">Bark spider</name>
    <name type="synonym">Caerostris bankana</name>
    <dbReference type="NCBI Taxonomy" id="172846"/>
    <lineage>
        <taxon>Eukaryota</taxon>
        <taxon>Metazoa</taxon>
        <taxon>Ecdysozoa</taxon>
        <taxon>Arthropoda</taxon>
        <taxon>Chelicerata</taxon>
        <taxon>Arachnida</taxon>
        <taxon>Araneae</taxon>
        <taxon>Araneomorphae</taxon>
        <taxon>Entelegynae</taxon>
        <taxon>Araneoidea</taxon>
        <taxon>Araneidae</taxon>
        <taxon>Caerostris</taxon>
    </lineage>
</organism>
<reference evidence="1 2" key="1">
    <citation type="submission" date="2021-06" db="EMBL/GenBank/DDBJ databases">
        <title>Caerostris extrusa draft genome.</title>
        <authorList>
            <person name="Kono N."/>
            <person name="Arakawa K."/>
        </authorList>
    </citation>
    <scope>NUCLEOTIDE SEQUENCE [LARGE SCALE GENOMIC DNA]</scope>
</reference>
<sequence>MVTDEASIVALRREEMTATLLSYVTGQVPTALVVEEARKNSCRGIVGGWWGRCDKRERMDIIAAGRFLAGLLSNNDTPYAVYARTPVNF</sequence>
<evidence type="ECO:0000313" key="1">
    <source>
        <dbReference type="EMBL" id="GIY70908.1"/>
    </source>
</evidence>
<proteinExistence type="predicted"/>
<protein>
    <submittedName>
        <fullName evidence="1">Uncharacterized protein</fullName>
    </submittedName>
</protein>